<evidence type="ECO:0000256" key="2">
    <source>
        <dbReference type="ARBA" id="ARBA00006275"/>
    </source>
</evidence>
<dbReference type="InterPro" id="IPR033985">
    <property type="entry name" value="SusD-like_N"/>
</dbReference>
<evidence type="ECO:0000313" key="9">
    <source>
        <dbReference type="EMBL" id="MCW0522707.1"/>
    </source>
</evidence>
<sequence>MNLYKIKTIAVATLLLAATSCQRYLDEPQPTDEISLNLAFSSLDNAEASLTGITRLLRSDTDVLGQSTTNLGSVYFARTVRGEDFIVPNSWYSTDYQNTYRLSTSRRTAFTWNYFYKIIRQCNEFITGVNQSGNISATQKNSLIARAKVLRALAYFEVVQDFQLGYKVAKNQPAVPIYDKYTKDANPLSTTEEVYKFITNDLETAIPELSYSRASKAFVNKQVAYAIAARVYQVKEDWQKAAEYAKLAYGGDVNTSLNSAEYAEGFKKLDSHEWILGYGQQVGQSIYWTQAPHSFTDLSPINDGYSNVYVSKSLYDLFSDTDVRKLFDVNPSSNNYTKYSTYKFTFNKDTSACPYIRTSEMILIEAEAKYRLGQESQAKDLLFQLQQNRDPKAVKSANTGEALFNEILTERRKELYGEIGVEVYDARRLSLPLKRSSWHPVSLSFEANDKKIIYQYPQQEIDANPHLSTNINSD</sequence>
<evidence type="ECO:0000256" key="1">
    <source>
        <dbReference type="ARBA" id="ARBA00004442"/>
    </source>
</evidence>
<dbReference type="Pfam" id="PF07980">
    <property type="entry name" value="SusD_RagB"/>
    <property type="match status" value="1"/>
</dbReference>
<dbReference type="SUPFAM" id="SSF48452">
    <property type="entry name" value="TPR-like"/>
    <property type="match status" value="1"/>
</dbReference>
<keyword evidence="3 6" id="KW-0732">Signal</keyword>
<dbReference type="Proteomes" id="UP001207440">
    <property type="component" value="Unassembled WGS sequence"/>
</dbReference>
<evidence type="ECO:0000256" key="5">
    <source>
        <dbReference type="ARBA" id="ARBA00023237"/>
    </source>
</evidence>
<evidence type="ECO:0000256" key="4">
    <source>
        <dbReference type="ARBA" id="ARBA00023136"/>
    </source>
</evidence>
<organism evidence="9 10">
    <name type="scientific">Riemerella anatipestifer</name>
    <name type="common">Moraxella anatipestifer</name>
    <dbReference type="NCBI Taxonomy" id="34085"/>
    <lineage>
        <taxon>Bacteria</taxon>
        <taxon>Pseudomonadati</taxon>
        <taxon>Bacteroidota</taxon>
        <taxon>Flavobacteriia</taxon>
        <taxon>Flavobacteriales</taxon>
        <taxon>Weeksellaceae</taxon>
        <taxon>Riemerella</taxon>
    </lineage>
</organism>
<evidence type="ECO:0000256" key="3">
    <source>
        <dbReference type="ARBA" id="ARBA00022729"/>
    </source>
</evidence>
<reference evidence="9" key="1">
    <citation type="submission" date="2022-10" db="EMBL/GenBank/DDBJ databases">
        <title>Sifting through the core-genome to identify putative cross-protective antigens against Riemerella anatipestifer.</title>
        <authorList>
            <person name="Zheng X."/>
            <person name="Zhang W."/>
        </authorList>
    </citation>
    <scope>NUCLEOTIDE SEQUENCE</scope>
    <source>
        <strain evidence="9">ZWRA178</strain>
    </source>
</reference>
<feature type="domain" description="RagB/SusD" evidence="7">
    <location>
        <begin position="333"/>
        <end position="470"/>
    </location>
</feature>
<dbReference type="EMBL" id="JAOZYT010000001">
    <property type="protein sequence ID" value="MCW0522707.1"/>
    <property type="molecule type" value="Genomic_DNA"/>
</dbReference>
<accession>A0AAP3AJ74</accession>
<keyword evidence="4" id="KW-0472">Membrane</keyword>
<evidence type="ECO:0000256" key="6">
    <source>
        <dbReference type="SAM" id="SignalP"/>
    </source>
</evidence>
<keyword evidence="5" id="KW-0998">Cell outer membrane</keyword>
<comment type="caution">
    <text evidence="9">The sequence shown here is derived from an EMBL/GenBank/DDBJ whole genome shotgun (WGS) entry which is preliminary data.</text>
</comment>
<evidence type="ECO:0000259" key="8">
    <source>
        <dbReference type="Pfam" id="PF14322"/>
    </source>
</evidence>
<dbReference type="GO" id="GO:0009279">
    <property type="term" value="C:cell outer membrane"/>
    <property type="evidence" value="ECO:0007669"/>
    <property type="project" value="UniProtKB-SubCell"/>
</dbReference>
<feature type="chain" id="PRO_5042974574" evidence="6">
    <location>
        <begin position="24"/>
        <end position="474"/>
    </location>
</feature>
<comment type="similarity">
    <text evidence="2">Belongs to the SusD family.</text>
</comment>
<dbReference type="RefSeq" id="WP_064969904.1">
    <property type="nucleotide sequence ID" value="NZ_CP029760.1"/>
</dbReference>
<dbReference type="Pfam" id="PF14322">
    <property type="entry name" value="SusD-like_3"/>
    <property type="match status" value="1"/>
</dbReference>
<gene>
    <name evidence="9" type="ORF">OKE68_00040</name>
</gene>
<proteinExistence type="inferred from homology"/>
<comment type="subcellular location">
    <subcellularLocation>
        <location evidence="1">Cell outer membrane</location>
    </subcellularLocation>
</comment>
<feature type="signal peptide" evidence="6">
    <location>
        <begin position="1"/>
        <end position="23"/>
    </location>
</feature>
<evidence type="ECO:0000259" key="7">
    <source>
        <dbReference type="Pfam" id="PF07980"/>
    </source>
</evidence>
<dbReference type="CDD" id="cd08977">
    <property type="entry name" value="SusD"/>
    <property type="match status" value="1"/>
</dbReference>
<dbReference type="InterPro" id="IPR011990">
    <property type="entry name" value="TPR-like_helical_dom_sf"/>
</dbReference>
<name>A0AAP3AJ74_RIEAN</name>
<protein>
    <submittedName>
        <fullName evidence="9">RagB/SusD family nutrient uptake outer membrane protein</fullName>
    </submittedName>
</protein>
<feature type="domain" description="SusD-like N-terminal" evidence="8">
    <location>
        <begin position="79"/>
        <end position="232"/>
    </location>
</feature>
<dbReference type="InterPro" id="IPR012944">
    <property type="entry name" value="SusD_RagB_dom"/>
</dbReference>
<dbReference type="AlphaFoldDB" id="A0AAP3AJ74"/>
<dbReference type="PROSITE" id="PS51257">
    <property type="entry name" value="PROKAR_LIPOPROTEIN"/>
    <property type="match status" value="1"/>
</dbReference>
<evidence type="ECO:0000313" key="10">
    <source>
        <dbReference type="Proteomes" id="UP001207440"/>
    </source>
</evidence>
<dbReference type="Gene3D" id="1.25.40.390">
    <property type="match status" value="1"/>
</dbReference>